<keyword evidence="5" id="KW-1185">Reference proteome</keyword>
<dbReference type="PANTHER" id="PTHR42748:SF26">
    <property type="entry name" value="NMRA-LIKE DOMAIN-CONTAINING PROTEIN"/>
    <property type="match status" value="1"/>
</dbReference>
<dbReference type="GeneID" id="19326078"/>
<dbReference type="SUPFAM" id="SSF51735">
    <property type="entry name" value="NAD(P)-binding Rossmann-fold domains"/>
    <property type="match status" value="1"/>
</dbReference>
<evidence type="ECO:0000259" key="3">
    <source>
        <dbReference type="Pfam" id="PF05368"/>
    </source>
</evidence>
<gene>
    <name evidence="4" type="ORF">UCRPA7_5514</name>
</gene>
<protein>
    <submittedName>
        <fullName evidence="4">Putative-like family protein</fullName>
    </submittedName>
</protein>
<feature type="domain" description="NmrA-like" evidence="3">
    <location>
        <begin position="3"/>
        <end position="296"/>
    </location>
</feature>
<dbReference type="InterPro" id="IPR051164">
    <property type="entry name" value="NmrA-like_oxidored"/>
</dbReference>
<dbReference type="EMBL" id="KB933183">
    <property type="protein sequence ID" value="EON98915.1"/>
    <property type="molecule type" value="Genomic_DNA"/>
</dbReference>
<evidence type="ECO:0000256" key="1">
    <source>
        <dbReference type="ARBA" id="ARBA00006328"/>
    </source>
</evidence>
<dbReference type="GO" id="GO:0005634">
    <property type="term" value="C:nucleus"/>
    <property type="evidence" value="ECO:0007669"/>
    <property type="project" value="TreeGrafter"/>
</dbReference>
<keyword evidence="2" id="KW-0521">NADP</keyword>
<dbReference type="OrthoDB" id="300709at2759"/>
<proteinExistence type="inferred from homology"/>
<dbReference type="PANTHER" id="PTHR42748">
    <property type="entry name" value="NITROGEN METABOLITE REPRESSION PROTEIN NMRA FAMILY MEMBER"/>
    <property type="match status" value="1"/>
</dbReference>
<evidence type="ECO:0000313" key="5">
    <source>
        <dbReference type="Proteomes" id="UP000014074"/>
    </source>
</evidence>
<dbReference type="Proteomes" id="UP000014074">
    <property type="component" value="Unassembled WGS sequence"/>
</dbReference>
<comment type="similarity">
    <text evidence="1">Belongs to the NmrA-type oxidoreductase family.</text>
</comment>
<sequence>MAEKLIVVIGATGNQGGSVVQTFLELAEWKIRGLTRNVGSSSAKTLQLKGVEMVSADLDDVTSLEAAFRGASVIFAVTDFWTGFRNPANSSKVAPGQTLLEWAHDYELQQGKNIFEAASGVKGLERLIFSALSYATKWSKGKTPHVYHFDSEARAVEYAQTQYPELMKKTSLIQIGMYLTNMLLMPHYQPRKDANGVYVFEAKLAPNRKIPFIATIEDTGPLTKALVDNEPGKHLLAYREEMSFNEFAEAWGHVHGVKATYELSGPNSGWANLPDDIRLDIEDGAAYISEFGYDGGDPSIIHPSEVDLVLGLTYDRNVANTGIQRSVCISHL</sequence>
<dbReference type="KEGG" id="tmn:UCRPA7_5514"/>
<dbReference type="Gene3D" id="3.90.25.10">
    <property type="entry name" value="UDP-galactose 4-epimerase, domain 1"/>
    <property type="match status" value="1"/>
</dbReference>
<dbReference type="HOGENOM" id="CLU_007383_8_6_1"/>
<dbReference type="Pfam" id="PF05368">
    <property type="entry name" value="NmrA"/>
    <property type="match status" value="1"/>
</dbReference>
<dbReference type="eggNOG" id="ENOG502SHS9">
    <property type="taxonomic scope" value="Eukaryota"/>
</dbReference>
<accession>R8BHU7</accession>
<dbReference type="CDD" id="cd05251">
    <property type="entry name" value="NmrA_like_SDR_a"/>
    <property type="match status" value="1"/>
</dbReference>
<dbReference type="InterPro" id="IPR036291">
    <property type="entry name" value="NAD(P)-bd_dom_sf"/>
</dbReference>
<organism evidence="4 5">
    <name type="scientific">Phaeoacremonium minimum (strain UCR-PA7)</name>
    <name type="common">Esca disease fungus</name>
    <name type="synonym">Togninia minima</name>
    <dbReference type="NCBI Taxonomy" id="1286976"/>
    <lineage>
        <taxon>Eukaryota</taxon>
        <taxon>Fungi</taxon>
        <taxon>Dikarya</taxon>
        <taxon>Ascomycota</taxon>
        <taxon>Pezizomycotina</taxon>
        <taxon>Sordariomycetes</taxon>
        <taxon>Sordariomycetidae</taxon>
        <taxon>Togniniales</taxon>
        <taxon>Togniniaceae</taxon>
        <taxon>Phaeoacremonium</taxon>
    </lineage>
</organism>
<evidence type="ECO:0000313" key="4">
    <source>
        <dbReference type="EMBL" id="EON98915.1"/>
    </source>
</evidence>
<evidence type="ECO:0000256" key="2">
    <source>
        <dbReference type="ARBA" id="ARBA00022857"/>
    </source>
</evidence>
<dbReference type="AlphaFoldDB" id="R8BHU7"/>
<dbReference type="Gene3D" id="3.40.50.720">
    <property type="entry name" value="NAD(P)-binding Rossmann-like Domain"/>
    <property type="match status" value="1"/>
</dbReference>
<reference evidence="5" key="1">
    <citation type="journal article" date="2013" name="Genome Announc.">
        <title>Draft genome sequence of the ascomycete Phaeoacremonium aleophilum strain UCR-PA7, a causal agent of the esca disease complex in grapevines.</title>
        <authorList>
            <person name="Blanco-Ulate B."/>
            <person name="Rolshausen P."/>
            <person name="Cantu D."/>
        </authorList>
    </citation>
    <scope>NUCLEOTIDE SEQUENCE [LARGE SCALE GENOMIC DNA]</scope>
    <source>
        <strain evidence="5">UCR-PA7</strain>
    </source>
</reference>
<name>R8BHU7_PHAM7</name>
<dbReference type="RefSeq" id="XP_007916252.1">
    <property type="nucleotide sequence ID" value="XM_007918061.1"/>
</dbReference>
<dbReference type="InterPro" id="IPR008030">
    <property type="entry name" value="NmrA-like"/>
</dbReference>